<dbReference type="EMBL" id="CP006720">
    <property type="protein sequence ID" value="AHI58198.1"/>
    <property type="molecule type" value="Genomic_DNA"/>
</dbReference>
<organism evidence="1 2">
    <name type="scientific">Spiroplasma mirum ATCC 29335</name>
    <dbReference type="NCBI Taxonomy" id="838561"/>
    <lineage>
        <taxon>Bacteria</taxon>
        <taxon>Bacillati</taxon>
        <taxon>Mycoplasmatota</taxon>
        <taxon>Mollicutes</taxon>
        <taxon>Entomoplasmatales</taxon>
        <taxon>Spiroplasmataceae</taxon>
        <taxon>Spiroplasma</taxon>
    </lineage>
</organism>
<proteinExistence type="predicted"/>
<gene>
    <name evidence="1" type="ORF">P344_04365</name>
</gene>
<name>W0GLN3_9MOLU</name>
<dbReference type="RefSeq" id="WP_025317501.1">
    <property type="nucleotide sequence ID" value="NZ_CP002082.1"/>
</dbReference>
<accession>W0GLN3</accession>
<dbReference type="Proteomes" id="UP000019260">
    <property type="component" value="Chromosome"/>
</dbReference>
<evidence type="ECO:0000313" key="2">
    <source>
        <dbReference type="Proteomes" id="UP000019260"/>
    </source>
</evidence>
<dbReference type="KEGG" id="smir:SMM_0728"/>
<sequence length="102" mass="12010">MSKSLFDQIKNEKYNDALIDITNNFINQEDIAKLEDIDMFTLGDETKQNHTWTIVDDHTIKLPKRITWNFDLMYGGKSINNSICYTPLTSWNFYLIIKDDLV</sequence>
<dbReference type="AlphaFoldDB" id="W0GLN3"/>
<dbReference type="HOGENOM" id="CLU_2275682_0_0_14"/>
<reference evidence="1 2" key="1">
    <citation type="submission" date="2013-09" db="EMBL/GenBank/DDBJ databases">
        <title>Complete genome sequence of Spiroplasma mirum suckling mouse cataract agent.</title>
        <authorList>
            <person name="Landry C.A."/>
            <person name="Bastian F.O."/>
            <person name="Thune R.L."/>
        </authorList>
    </citation>
    <scope>NUCLEOTIDE SEQUENCE [LARGE SCALE GENOMIC DNA]</scope>
    <source>
        <strain evidence="1 2">SMCA</strain>
    </source>
</reference>
<protein>
    <submittedName>
        <fullName evidence="1">Uncharacterized protein</fullName>
    </submittedName>
</protein>
<dbReference type="KEGG" id="smia:P344_04365"/>
<evidence type="ECO:0000313" key="1">
    <source>
        <dbReference type="EMBL" id="AHI58198.1"/>
    </source>
</evidence>
<keyword evidence="2" id="KW-1185">Reference proteome</keyword>
<dbReference type="PATRIC" id="fig|838561.3.peg.832"/>